<dbReference type="Proteomes" id="UP001195483">
    <property type="component" value="Unassembled WGS sequence"/>
</dbReference>
<reference evidence="16" key="2">
    <citation type="journal article" date="2021" name="Genome Biol. Evol.">
        <title>Developing a high-quality reference genome for a parasitic bivalve with doubly uniparental inheritance (Bivalvia: Unionida).</title>
        <authorList>
            <person name="Smith C.H."/>
        </authorList>
    </citation>
    <scope>NUCLEOTIDE SEQUENCE</scope>
    <source>
        <strain evidence="16">CHS0354</strain>
        <tissue evidence="16">Mantle</tissue>
    </source>
</reference>
<evidence type="ECO:0000256" key="8">
    <source>
        <dbReference type="ARBA" id="ARBA00022776"/>
    </source>
</evidence>
<dbReference type="PANTHER" id="PTHR15189">
    <property type="entry name" value="BRISC AND BRCA1-A COMPLEX MEMBER 2"/>
    <property type="match status" value="1"/>
</dbReference>
<evidence type="ECO:0000256" key="9">
    <source>
        <dbReference type="ARBA" id="ARBA00022786"/>
    </source>
</evidence>
<keyword evidence="13 15" id="KW-0131">Cell cycle</keyword>
<evidence type="ECO:0000256" key="7">
    <source>
        <dbReference type="ARBA" id="ARBA00022763"/>
    </source>
</evidence>
<keyword evidence="7 15" id="KW-0227">DNA damage</keyword>
<evidence type="ECO:0000256" key="10">
    <source>
        <dbReference type="ARBA" id="ARBA00022853"/>
    </source>
</evidence>
<dbReference type="GO" id="GO:0006915">
    <property type="term" value="P:apoptotic process"/>
    <property type="evidence" value="ECO:0007669"/>
    <property type="project" value="UniProtKB-UniRule"/>
</dbReference>
<comment type="similarity">
    <text evidence="14 15">Belongs to the BABAM2 family.</text>
</comment>
<comment type="subunit">
    <text evidence="15">Component of the ARISC complex. Component of the BRCA1-A complex. Component of the BRISC complex. Binds polyubiquitin.</text>
</comment>
<accession>A0AAE0S8Q4</accession>
<proteinExistence type="inferred from homology"/>
<keyword evidence="6" id="KW-0677">Repeat</keyword>
<gene>
    <name evidence="16" type="ORF">CHS0354_034893</name>
</gene>
<evidence type="ECO:0000256" key="2">
    <source>
        <dbReference type="ARBA" id="ARBA00019438"/>
    </source>
</evidence>
<reference evidence="16" key="1">
    <citation type="journal article" date="2021" name="Genome Biol. Evol.">
        <title>A High-Quality Reference Genome for a Parasitic Bivalve with Doubly Uniparental Inheritance (Bivalvia: Unionida).</title>
        <authorList>
            <person name="Smith C.H."/>
        </authorList>
    </citation>
    <scope>NUCLEOTIDE SEQUENCE</scope>
    <source>
        <strain evidence="16">CHS0354</strain>
    </source>
</reference>
<protein>
    <recommendedName>
        <fullName evidence="2 15">BRISC and BRCA1-A complex member 2</fullName>
    </recommendedName>
</protein>
<name>A0AAE0S8Q4_9BIVA</name>
<reference evidence="16" key="3">
    <citation type="submission" date="2023-05" db="EMBL/GenBank/DDBJ databases">
        <authorList>
            <person name="Smith C.H."/>
        </authorList>
    </citation>
    <scope>NUCLEOTIDE SEQUENCE</scope>
    <source>
        <strain evidence="16">CHS0354</strain>
        <tissue evidence="16">Mantle</tissue>
    </source>
</reference>
<evidence type="ECO:0000256" key="6">
    <source>
        <dbReference type="ARBA" id="ARBA00022737"/>
    </source>
</evidence>
<evidence type="ECO:0000256" key="12">
    <source>
        <dbReference type="ARBA" id="ARBA00023242"/>
    </source>
</evidence>
<dbReference type="GO" id="GO:0051301">
    <property type="term" value="P:cell division"/>
    <property type="evidence" value="ECO:0007669"/>
    <property type="project" value="UniProtKB-UniRule"/>
</dbReference>
<evidence type="ECO:0000256" key="4">
    <source>
        <dbReference type="ARBA" id="ARBA00022618"/>
    </source>
</evidence>
<dbReference type="Pfam" id="PF06113">
    <property type="entry name" value="BRE"/>
    <property type="match status" value="1"/>
</dbReference>
<comment type="caution">
    <text evidence="16">The sequence shown here is derived from an EMBL/GenBank/DDBJ whole genome shotgun (WGS) entry which is preliminary data.</text>
</comment>
<keyword evidence="9 15" id="KW-0833">Ubl conjugation pathway</keyword>
<evidence type="ECO:0000256" key="14">
    <source>
        <dbReference type="ARBA" id="ARBA00025766"/>
    </source>
</evidence>
<keyword evidence="8 15" id="KW-0498">Mitosis</keyword>
<keyword evidence="10 15" id="KW-0156">Chromatin regulator</keyword>
<dbReference type="CDD" id="cd23664">
    <property type="entry name" value="BRE"/>
    <property type="match status" value="1"/>
</dbReference>
<evidence type="ECO:0000256" key="3">
    <source>
        <dbReference type="ARBA" id="ARBA00022490"/>
    </source>
</evidence>
<dbReference type="GO" id="GO:0006325">
    <property type="term" value="P:chromatin organization"/>
    <property type="evidence" value="ECO:0007669"/>
    <property type="project" value="UniProtKB-UniRule"/>
</dbReference>
<keyword evidence="12 15" id="KW-0539">Nucleus</keyword>
<dbReference type="GO" id="GO:0005737">
    <property type="term" value="C:cytoplasm"/>
    <property type="evidence" value="ECO:0007669"/>
    <property type="project" value="UniProtKB-SubCell"/>
</dbReference>
<dbReference type="EMBL" id="JAEAOA010002048">
    <property type="protein sequence ID" value="KAK3586855.1"/>
    <property type="molecule type" value="Genomic_DNA"/>
</dbReference>
<dbReference type="GO" id="GO:0070531">
    <property type="term" value="C:BRCA1-A complex"/>
    <property type="evidence" value="ECO:0007669"/>
    <property type="project" value="UniProtKB-UniRule"/>
</dbReference>
<keyword evidence="17" id="KW-1185">Reference proteome</keyword>
<comment type="subcellular location">
    <subcellularLocation>
        <location evidence="15">Cytoplasm</location>
    </subcellularLocation>
    <subcellularLocation>
        <location evidence="1 15">Nucleus</location>
    </subcellularLocation>
    <text evidence="15">Localizes at sites of DNA damage at double-strand breaks (DSBs).</text>
</comment>
<sequence>MSINKFEMLDYFAPSLRKFLRAVLEENSIGICAGKTSIVDRQSSCTTLVQSLQPCCDRFQVLIPYAGVTLTWEVLFDCNQPDEPPDFIFSPEDYNFFPKLGDLPSLVCWNHKEPRSLVRVLKELLDQYKIYQENLISSSSRLKFEYSDLLNGTGLKPEDVEIHAARKEKTIGPINFLMKLSVDFSRIPEYLLNCDPGTDTALLLVTFNSPDGHKITPQLYLSPRVERALGGSANLRIPAFPNGSCLTEYVFEVCQLMKNKVDHTVEAYEKRKEYVAAFLSQHTGAVLEYDVEGFTKCSFLFEWHDFFFILYVDIPAYFPKEQPILTLQSIYHLNKGKPYSDVFKEYPYSPRWNRMEMVERTRNYILDNIKAFQKSSVLSGS</sequence>
<evidence type="ECO:0000256" key="11">
    <source>
        <dbReference type="ARBA" id="ARBA00023204"/>
    </source>
</evidence>
<comment type="function">
    <text evidence="15">May play a role in homeostasis or cellular differentiation in cells of neural, epithelial and germline origins. May also act as a death receptor-associated anti-apoptotic protein, which inhibits the mitochondrial apoptotic pathway.</text>
</comment>
<evidence type="ECO:0000313" key="16">
    <source>
        <dbReference type="EMBL" id="KAK3586855.1"/>
    </source>
</evidence>
<comment type="domain">
    <text evidence="15">Contains 2 ubiquitin-conjugating enzyme family-like (UEV-like) regions. These regions lack the critical Cys residues required for ubiquitination but retain the ability to bind ubiquitin.</text>
</comment>
<keyword evidence="5 15" id="KW-0053">Apoptosis</keyword>
<keyword evidence="3 15" id="KW-0963">Cytoplasm</keyword>
<dbReference type="PANTHER" id="PTHR15189:SF7">
    <property type="entry name" value="BRISC AND BRCA1-A COMPLEX MEMBER 2"/>
    <property type="match status" value="1"/>
</dbReference>
<dbReference type="AlphaFoldDB" id="A0AAE0S8Q4"/>
<evidence type="ECO:0000313" key="17">
    <source>
        <dbReference type="Proteomes" id="UP001195483"/>
    </source>
</evidence>
<organism evidence="16 17">
    <name type="scientific">Potamilus streckersoni</name>
    <dbReference type="NCBI Taxonomy" id="2493646"/>
    <lineage>
        <taxon>Eukaryota</taxon>
        <taxon>Metazoa</taxon>
        <taxon>Spiralia</taxon>
        <taxon>Lophotrochozoa</taxon>
        <taxon>Mollusca</taxon>
        <taxon>Bivalvia</taxon>
        <taxon>Autobranchia</taxon>
        <taxon>Heteroconchia</taxon>
        <taxon>Palaeoheterodonta</taxon>
        <taxon>Unionida</taxon>
        <taxon>Unionoidea</taxon>
        <taxon>Unionidae</taxon>
        <taxon>Ambleminae</taxon>
        <taxon>Lampsilini</taxon>
        <taxon>Potamilus</taxon>
    </lineage>
</organism>
<evidence type="ECO:0000256" key="5">
    <source>
        <dbReference type="ARBA" id="ARBA00022703"/>
    </source>
</evidence>
<keyword evidence="4 15" id="KW-0132">Cell division</keyword>
<dbReference type="GO" id="GO:0070552">
    <property type="term" value="C:BRISC complex"/>
    <property type="evidence" value="ECO:0007669"/>
    <property type="project" value="UniProtKB-UniRule"/>
</dbReference>
<dbReference type="GO" id="GO:0007095">
    <property type="term" value="P:mitotic G2 DNA damage checkpoint signaling"/>
    <property type="evidence" value="ECO:0007669"/>
    <property type="project" value="UniProtKB-UniRule"/>
</dbReference>
<dbReference type="GO" id="GO:0010212">
    <property type="term" value="P:response to ionizing radiation"/>
    <property type="evidence" value="ECO:0007669"/>
    <property type="project" value="UniProtKB-UniRule"/>
</dbReference>
<keyword evidence="11 15" id="KW-0234">DNA repair</keyword>
<dbReference type="InterPro" id="IPR010358">
    <property type="entry name" value="BRE"/>
</dbReference>
<dbReference type="GO" id="GO:0031593">
    <property type="term" value="F:polyubiquitin modification-dependent protein binding"/>
    <property type="evidence" value="ECO:0007669"/>
    <property type="project" value="UniProtKB-UniRule"/>
</dbReference>
<dbReference type="GO" id="GO:0006302">
    <property type="term" value="P:double-strand break repair"/>
    <property type="evidence" value="ECO:0007669"/>
    <property type="project" value="UniProtKB-UniRule"/>
</dbReference>
<evidence type="ECO:0000256" key="15">
    <source>
        <dbReference type="RuleBase" id="RU368019"/>
    </source>
</evidence>
<evidence type="ECO:0000256" key="13">
    <source>
        <dbReference type="ARBA" id="ARBA00023306"/>
    </source>
</evidence>
<dbReference type="GO" id="GO:0045739">
    <property type="term" value="P:positive regulation of DNA repair"/>
    <property type="evidence" value="ECO:0007669"/>
    <property type="project" value="UniProtKB-UniRule"/>
</dbReference>
<evidence type="ECO:0000256" key="1">
    <source>
        <dbReference type="ARBA" id="ARBA00004123"/>
    </source>
</evidence>